<organism evidence="2 3">
    <name type="scientific">Pelatocladus maniniholoensis HA4357-MV3</name>
    <dbReference type="NCBI Taxonomy" id="1117104"/>
    <lineage>
        <taxon>Bacteria</taxon>
        <taxon>Bacillati</taxon>
        <taxon>Cyanobacteriota</taxon>
        <taxon>Cyanophyceae</taxon>
        <taxon>Nostocales</taxon>
        <taxon>Nostocaceae</taxon>
        <taxon>Pelatocladus</taxon>
    </lineage>
</organism>
<dbReference type="InterPro" id="IPR029058">
    <property type="entry name" value="AB_hydrolase_fold"/>
</dbReference>
<dbReference type="GO" id="GO:0004553">
    <property type="term" value="F:hydrolase activity, hydrolyzing O-glycosyl compounds"/>
    <property type="evidence" value="ECO:0007669"/>
    <property type="project" value="TreeGrafter"/>
</dbReference>
<keyword evidence="1 2" id="KW-0378">Hydrolase</keyword>
<dbReference type="SUPFAM" id="SSF53474">
    <property type="entry name" value="alpha/beta-Hydrolases"/>
    <property type="match status" value="1"/>
</dbReference>
<gene>
    <name evidence="2" type="ORF">KME28_26360</name>
</gene>
<dbReference type="InterPro" id="IPR052382">
    <property type="entry name" value="ABHD10_acyl-thioesterase"/>
</dbReference>
<evidence type="ECO:0000256" key="1">
    <source>
        <dbReference type="ARBA" id="ARBA00022801"/>
    </source>
</evidence>
<dbReference type="InterPro" id="IPR008886">
    <property type="entry name" value="UPF0227/Esterase_YqiA"/>
</dbReference>
<dbReference type="PANTHER" id="PTHR16138:SF7">
    <property type="entry name" value="PALMITOYL-PROTEIN THIOESTERASE ABHD10, MITOCHONDRIAL"/>
    <property type="match status" value="1"/>
</dbReference>
<evidence type="ECO:0000313" key="3">
    <source>
        <dbReference type="Proteomes" id="UP000813215"/>
    </source>
</evidence>
<reference evidence="2" key="1">
    <citation type="submission" date="2021-05" db="EMBL/GenBank/DDBJ databases">
        <authorList>
            <person name="Pietrasiak N."/>
            <person name="Ward R."/>
            <person name="Stajich J.E."/>
            <person name="Kurbessoian T."/>
        </authorList>
    </citation>
    <scope>NUCLEOTIDE SEQUENCE</scope>
    <source>
        <strain evidence="2">HA4357-MV3</strain>
    </source>
</reference>
<dbReference type="EMBL" id="JAHHHW010000154">
    <property type="protein sequence ID" value="MBW4435142.1"/>
    <property type="molecule type" value="Genomic_DNA"/>
</dbReference>
<protein>
    <submittedName>
        <fullName evidence="2">Alpha/beta fold hydrolase</fullName>
    </submittedName>
</protein>
<sequence length="224" mass="25303">MVNQFIYLHGFASNPNSAKARYIRDRFAESKIKLNIPDLNFGDFSHLTITRQIHQVGSIILADGKQNIEPSASQAAPVILIGSSLGGLTAAYTAQQYPQVQRLVLLAPAFGFLSHWLAQLGDAQVQLWQQEKYLMVYHYGEERSQPLSYDFITDATQYQEEVLQRPIPTLILHGKNDEVIPIQASRDFAKSRPWVELVELDSDHALANVIAEIWQAIRLFCNLP</sequence>
<proteinExistence type="predicted"/>
<dbReference type="Gene3D" id="3.40.50.1820">
    <property type="entry name" value="alpha/beta hydrolase"/>
    <property type="match status" value="1"/>
</dbReference>
<name>A0A9E3HDG3_9NOST</name>
<accession>A0A9E3HDG3</accession>
<dbReference type="PANTHER" id="PTHR16138">
    <property type="entry name" value="MYCOPHENOLIC ACID ACYL-GLUCURONIDE ESTERASE, MITOCHONDRIAL"/>
    <property type="match status" value="1"/>
</dbReference>
<dbReference type="AlphaFoldDB" id="A0A9E3HDG3"/>
<reference evidence="2" key="2">
    <citation type="journal article" date="2022" name="Microbiol. Resour. Announc.">
        <title>Metagenome Sequencing to Explore Phylogenomics of Terrestrial Cyanobacteria.</title>
        <authorList>
            <person name="Ward R.D."/>
            <person name="Stajich J.E."/>
            <person name="Johansen J.R."/>
            <person name="Huntemann M."/>
            <person name="Clum A."/>
            <person name="Foster B."/>
            <person name="Foster B."/>
            <person name="Roux S."/>
            <person name="Palaniappan K."/>
            <person name="Varghese N."/>
            <person name="Mukherjee S."/>
            <person name="Reddy T.B.K."/>
            <person name="Daum C."/>
            <person name="Copeland A."/>
            <person name="Chen I.A."/>
            <person name="Ivanova N.N."/>
            <person name="Kyrpides N.C."/>
            <person name="Shapiro N."/>
            <person name="Eloe-Fadrosh E.A."/>
            <person name="Pietrasiak N."/>
        </authorList>
    </citation>
    <scope>NUCLEOTIDE SEQUENCE</scope>
    <source>
        <strain evidence="2">HA4357-MV3</strain>
    </source>
</reference>
<comment type="caution">
    <text evidence="2">The sequence shown here is derived from an EMBL/GenBank/DDBJ whole genome shotgun (WGS) entry which is preliminary data.</text>
</comment>
<evidence type="ECO:0000313" key="2">
    <source>
        <dbReference type="EMBL" id="MBW4435142.1"/>
    </source>
</evidence>
<dbReference type="Pfam" id="PF05728">
    <property type="entry name" value="UPF0227"/>
    <property type="match status" value="1"/>
</dbReference>
<dbReference type="Proteomes" id="UP000813215">
    <property type="component" value="Unassembled WGS sequence"/>
</dbReference>